<gene>
    <name evidence="8" type="primary">20340985</name>
    <name evidence="7" type="ORF">GGTG_00527</name>
</gene>
<dbReference type="Gene3D" id="1.20.58.340">
    <property type="entry name" value="Magnesium transport protein CorA, transmembrane region"/>
    <property type="match status" value="1"/>
</dbReference>
<feature type="region of interest" description="Disordered" evidence="5">
    <location>
        <begin position="261"/>
        <end position="306"/>
    </location>
</feature>
<dbReference type="HOGENOM" id="CLU_041307_1_1_1"/>
<keyword evidence="4 6" id="KW-0472">Membrane</keyword>
<accession>J3NGZ1</accession>
<comment type="subcellular location">
    <subcellularLocation>
        <location evidence="1">Membrane</location>
        <topology evidence="1">Multi-pass membrane protein</topology>
    </subcellularLocation>
</comment>
<protein>
    <submittedName>
        <fullName evidence="7 8">Uncharacterized protein</fullName>
    </submittedName>
</protein>
<dbReference type="STRING" id="644352.J3NGZ1"/>
<evidence type="ECO:0000256" key="6">
    <source>
        <dbReference type="SAM" id="Phobius"/>
    </source>
</evidence>
<dbReference type="RefSeq" id="XP_009216540.1">
    <property type="nucleotide sequence ID" value="XM_009218276.1"/>
</dbReference>
<reference evidence="7" key="2">
    <citation type="submission" date="2010-07" db="EMBL/GenBank/DDBJ databases">
        <authorList>
            <consortium name="The Broad Institute Genome Sequencing Platform"/>
            <consortium name="Broad Institute Genome Sequencing Center for Infectious Disease"/>
            <person name="Ma L.-J."/>
            <person name="Dead R."/>
            <person name="Young S."/>
            <person name="Zeng Q."/>
            <person name="Koehrsen M."/>
            <person name="Alvarado L."/>
            <person name="Berlin A."/>
            <person name="Chapman S.B."/>
            <person name="Chen Z."/>
            <person name="Freedman E."/>
            <person name="Gellesch M."/>
            <person name="Goldberg J."/>
            <person name="Griggs A."/>
            <person name="Gujja S."/>
            <person name="Heilman E.R."/>
            <person name="Heiman D."/>
            <person name="Hepburn T."/>
            <person name="Howarth C."/>
            <person name="Jen D."/>
            <person name="Larson L."/>
            <person name="Mehta T."/>
            <person name="Neiman D."/>
            <person name="Pearson M."/>
            <person name="Roberts A."/>
            <person name="Saif S."/>
            <person name="Shea T."/>
            <person name="Shenoy N."/>
            <person name="Sisk P."/>
            <person name="Stolte C."/>
            <person name="Sykes S."/>
            <person name="Walk T."/>
            <person name="White J."/>
            <person name="Yandava C."/>
            <person name="Haas B."/>
            <person name="Nusbaum C."/>
            <person name="Birren B."/>
        </authorList>
    </citation>
    <scope>NUCLEOTIDE SEQUENCE</scope>
    <source>
        <strain evidence="7">R3-111a-1</strain>
    </source>
</reference>
<evidence type="ECO:0000256" key="1">
    <source>
        <dbReference type="ARBA" id="ARBA00004141"/>
    </source>
</evidence>
<evidence type="ECO:0000313" key="8">
    <source>
        <dbReference type="EnsemblFungi" id="EJT80531"/>
    </source>
</evidence>
<reference evidence="8" key="5">
    <citation type="submission" date="2018-04" db="UniProtKB">
        <authorList>
            <consortium name="EnsemblFungi"/>
        </authorList>
    </citation>
    <scope>IDENTIFICATION</scope>
    <source>
        <strain evidence="8">R3-111a-1</strain>
    </source>
</reference>
<proteinExistence type="predicted"/>
<evidence type="ECO:0000313" key="9">
    <source>
        <dbReference type="Proteomes" id="UP000006039"/>
    </source>
</evidence>
<evidence type="ECO:0000256" key="4">
    <source>
        <dbReference type="ARBA" id="ARBA00023136"/>
    </source>
</evidence>
<dbReference type="AlphaFoldDB" id="J3NGZ1"/>
<reference evidence="9" key="1">
    <citation type="submission" date="2010-07" db="EMBL/GenBank/DDBJ databases">
        <title>The genome sequence of Gaeumannomyces graminis var. tritici strain R3-111a-1.</title>
        <authorList>
            <consortium name="The Broad Institute Genome Sequencing Platform"/>
            <person name="Ma L.-J."/>
            <person name="Dead R."/>
            <person name="Young S."/>
            <person name="Zeng Q."/>
            <person name="Koehrsen M."/>
            <person name="Alvarado L."/>
            <person name="Berlin A."/>
            <person name="Chapman S.B."/>
            <person name="Chen Z."/>
            <person name="Freedman E."/>
            <person name="Gellesch M."/>
            <person name="Goldberg J."/>
            <person name="Griggs A."/>
            <person name="Gujja S."/>
            <person name="Heilman E.R."/>
            <person name="Heiman D."/>
            <person name="Hepburn T."/>
            <person name="Howarth C."/>
            <person name="Jen D."/>
            <person name="Larson L."/>
            <person name="Mehta T."/>
            <person name="Neiman D."/>
            <person name="Pearson M."/>
            <person name="Roberts A."/>
            <person name="Saif S."/>
            <person name="Shea T."/>
            <person name="Shenoy N."/>
            <person name="Sisk P."/>
            <person name="Stolte C."/>
            <person name="Sykes S."/>
            <person name="Walk T."/>
            <person name="White J."/>
            <person name="Yandava C."/>
            <person name="Haas B."/>
            <person name="Nusbaum C."/>
            <person name="Birren B."/>
        </authorList>
    </citation>
    <scope>NUCLEOTIDE SEQUENCE [LARGE SCALE GENOMIC DNA]</scope>
    <source>
        <strain evidence="9">R3-111a-1</strain>
    </source>
</reference>
<sequence length="473" mass="53049">MPPQPKNGTACKGCPHLEVHKWSKGTRAAVETLPTRDIQNIFSTGDWEVVIIFTSANSITTKDCSECRNLLSSTFAIPKIWWAECYRKAIGYFGREDSVSSEGRLTGISTWSRFTMKMLERDKLGNIIYHWRKFNLCTRWLPNGRQAIIAFDPRPEVKEAVSGLLEGLDAQLLQDPFWIFIVVGQEVLDSQHKAIWGMRGLVRDTEKKRERDNQTPMDFPKLHDLARHAIHISETMDLCALSMDEIISHQKQFWAARHRGGGSARVGDAARSGDAAAAAATTKTQPRDGNGDDDEGNPQDLPPPPAARQVRHRLQFHHNALRSMLLRAAANRERLQNEIGLAFNTVAQRDARTSVDISRATREDGMAMKTLALVTVAFLPATFICAVFSMSFFNFSPDSGRWVVSDMFWVYWAVTVPVTVCTALFFMWWSRPKPKLVDGKVRAGTVSAWVDNSLATLGLARVQRGDTDLSRSS</sequence>
<dbReference type="EnsemblFungi" id="EJT80531">
    <property type="protein sequence ID" value="EJT80531"/>
    <property type="gene ID" value="GGTG_00527"/>
</dbReference>
<keyword evidence="3 6" id="KW-1133">Transmembrane helix</keyword>
<reference evidence="8" key="4">
    <citation type="journal article" date="2015" name="G3 (Bethesda)">
        <title>Genome sequences of three phytopathogenic species of the Magnaporthaceae family of fungi.</title>
        <authorList>
            <person name="Okagaki L.H."/>
            <person name="Nunes C.C."/>
            <person name="Sailsbery J."/>
            <person name="Clay B."/>
            <person name="Brown D."/>
            <person name="John T."/>
            <person name="Oh Y."/>
            <person name="Young N."/>
            <person name="Fitzgerald M."/>
            <person name="Haas B.J."/>
            <person name="Zeng Q."/>
            <person name="Young S."/>
            <person name="Adiconis X."/>
            <person name="Fan L."/>
            <person name="Levin J.Z."/>
            <person name="Mitchell T.K."/>
            <person name="Okubara P.A."/>
            <person name="Farman M.L."/>
            <person name="Kohn L.M."/>
            <person name="Birren B."/>
            <person name="Ma L.-J."/>
            <person name="Dean R.A."/>
        </authorList>
    </citation>
    <scope>NUCLEOTIDE SEQUENCE</scope>
    <source>
        <strain evidence="8">R3-111a-1</strain>
    </source>
</reference>
<organism evidence="7">
    <name type="scientific">Gaeumannomyces tritici (strain R3-111a-1)</name>
    <name type="common">Wheat and barley take-all root rot fungus</name>
    <name type="synonym">Gaeumannomyces graminis var. tritici</name>
    <dbReference type="NCBI Taxonomy" id="644352"/>
    <lineage>
        <taxon>Eukaryota</taxon>
        <taxon>Fungi</taxon>
        <taxon>Dikarya</taxon>
        <taxon>Ascomycota</taxon>
        <taxon>Pezizomycotina</taxon>
        <taxon>Sordariomycetes</taxon>
        <taxon>Sordariomycetidae</taxon>
        <taxon>Magnaporthales</taxon>
        <taxon>Magnaporthaceae</taxon>
        <taxon>Gaeumannomyces</taxon>
    </lineage>
</organism>
<keyword evidence="9" id="KW-1185">Reference proteome</keyword>
<dbReference type="GO" id="GO:0016020">
    <property type="term" value="C:membrane"/>
    <property type="evidence" value="ECO:0007669"/>
    <property type="project" value="UniProtKB-SubCell"/>
</dbReference>
<feature type="transmembrane region" description="Helical" evidence="6">
    <location>
        <begin position="371"/>
        <end position="396"/>
    </location>
</feature>
<evidence type="ECO:0000313" key="7">
    <source>
        <dbReference type="EMBL" id="EJT80531.1"/>
    </source>
</evidence>
<evidence type="ECO:0000256" key="3">
    <source>
        <dbReference type="ARBA" id="ARBA00022989"/>
    </source>
</evidence>
<dbReference type="Proteomes" id="UP000006039">
    <property type="component" value="Unassembled WGS sequence"/>
</dbReference>
<dbReference type="EMBL" id="GL385395">
    <property type="protein sequence ID" value="EJT80531.1"/>
    <property type="molecule type" value="Genomic_DNA"/>
</dbReference>
<feature type="compositionally biased region" description="Low complexity" evidence="5">
    <location>
        <begin position="265"/>
        <end position="280"/>
    </location>
</feature>
<dbReference type="GeneID" id="20340985"/>
<evidence type="ECO:0000256" key="5">
    <source>
        <dbReference type="SAM" id="MobiDB-lite"/>
    </source>
</evidence>
<dbReference type="OrthoDB" id="5207033at2759"/>
<feature type="transmembrane region" description="Helical" evidence="6">
    <location>
        <begin position="408"/>
        <end position="429"/>
    </location>
</feature>
<dbReference type="SUPFAM" id="SSF144083">
    <property type="entry name" value="Magnesium transport protein CorA, transmembrane region"/>
    <property type="match status" value="1"/>
</dbReference>
<dbReference type="VEuPathDB" id="FungiDB:GGTG_00527"/>
<reference evidence="7" key="3">
    <citation type="submission" date="2010-09" db="EMBL/GenBank/DDBJ databases">
        <title>Annotation of Gaeumannomyces graminis var. tritici R3-111a-1.</title>
        <authorList>
            <consortium name="The Broad Institute Genome Sequencing Platform"/>
            <person name="Ma L.-J."/>
            <person name="Dead R."/>
            <person name="Young S.K."/>
            <person name="Zeng Q."/>
            <person name="Gargeya S."/>
            <person name="Fitzgerald M."/>
            <person name="Haas B."/>
            <person name="Abouelleil A."/>
            <person name="Alvarado L."/>
            <person name="Arachchi H.M."/>
            <person name="Berlin A."/>
            <person name="Brown A."/>
            <person name="Chapman S.B."/>
            <person name="Chen Z."/>
            <person name="Dunbar C."/>
            <person name="Freedman E."/>
            <person name="Gearin G."/>
            <person name="Gellesch M."/>
            <person name="Goldberg J."/>
            <person name="Griggs A."/>
            <person name="Gujja S."/>
            <person name="Heiman D."/>
            <person name="Howarth C."/>
            <person name="Larson L."/>
            <person name="Lui A."/>
            <person name="MacDonald P.J.P."/>
            <person name="Mehta T."/>
            <person name="Montmayeur A."/>
            <person name="Murphy C."/>
            <person name="Neiman D."/>
            <person name="Pearson M."/>
            <person name="Priest M."/>
            <person name="Roberts A."/>
            <person name="Saif S."/>
            <person name="Shea T."/>
            <person name="Shenoy N."/>
            <person name="Sisk P."/>
            <person name="Stolte C."/>
            <person name="Sykes S."/>
            <person name="Yandava C."/>
            <person name="Wortman J."/>
            <person name="Nusbaum C."/>
            <person name="Birren B."/>
        </authorList>
    </citation>
    <scope>NUCLEOTIDE SEQUENCE</scope>
    <source>
        <strain evidence="7">R3-111a-1</strain>
    </source>
</reference>
<dbReference type="eggNOG" id="ENOG502SMU6">
    <property type="taxonomic scope" value="Eukaryota"/>
</dbReference>
<name>J3NGZ1_GAET3</name>
<evidence type="ECO:0000256" key="2">
    <source>
        <dbReference type="ARBA" id="ARBA00022692"/>
    </source>
</evidence>
<dbReference type="InterPro" id="IPR045863">
    <property type="entry name" value="CorA_TM1_TM2"/>
</dbReference>
<keyword evidence="2 6" id="KW-0812">Transmembrane</keyword>